<dbReference type="AlphaFoldDB" id="A0AAV7F7W5"/>
<evidence type="ECO:0000259" key="5">
    <source>
        <dbReference type="Pfam" id="PF08263"/>
    </source>
</evidence>
<protein>
    <recommendedName>
        <fullName evidence="5">Leucine-rich repeat-containing N-terminal plant-type domain-containing protein</fullName>
    </recommendedName>
</protein>
<sequence length="426" mass="44538">MSAMPSLFVCFLLFFSTISAQTAPPSLATLDLIALLRIKNSLRDLHGSEFFSTWNLSSPDPCSSFAGVVCAVHTGGNTVRVESLTLGTGLTDSWGLTGTLSPALCDLAALVELVVYPGKIAGSLPDCIGRLSRLKFISITNNLVSGAIPASLSHLSLLHTLDLGYNLLQGRVPPDLTSKLGELKVLILADNRLEGELPPIESSLLHLDLRSNAFSGELPQLPSTLRYLCASGNGLGGPLSRLPASLPDLEFLDLSMNEFDGPIPAALFGGGFPLLSTVMLQRNNLSGQIPPVPFSAAAGGGGCLSTVDLSHNRLTGEVPPGLAAAENVYLNNNRLTGAVPREYVRSVYGGEMKTLYLQHNYLSGFPLPPGTAAPESAALCLSYNCMDPPVGPVGCPASVGAQRSRPGNQCVSPSSTSALNATTTKV</sequence>
<dbReference type="Gene3D" id="3.80.10.10">
    <property type="entry name" value="Ribonuclease Inhibitor"/>
    <property type="match status" value="2"/>
</dbReference>
<keyword evidence="4" id="KW-0732">Signal</keyword>
<dbReference type="FunFam" id="3.80.10.10:FF:000383">
    <property type="entry name" value="Leucine-rich repeat receptor protein kinase EMS1"/>
    <property type="match status" value="1"/>
</dbReference>
<proteinExistence type="predicted"/>
<dbReference type="InterPro" id="IPR001611">
    <property type="entry name" value="Leu-rich_rpt"/>
</dbReference>
<evidence type="ECO:0000256" key="4">
    <source>
        <dbReference type="SAM" id="SignalP"/>
    </source>
</evidence>
<name>A0AAV7F7W5_ARIFI</name>
<dbReference type="PANTHER" id="PTHR48009">
    <property type="entry name" value="LEUCINE-RICH REPEAT (LRR) FAMILY PROTEIN"/>
    <property type="match status" value="1"/>
</dbReference>
<evidence type="ECO:0000313" key="6">
    <source>
        <dbReference type="EMBL" id="KAG9456754.1"/>
    </source>
</evidence>
<evidence type="ECO:0000256" key="2">
    <source>
        <dbReference type="ARBA" id="ARBA00022737"/>
    </source>
</evidence>
<feature type="signal peptide" evidence="4">
    <location>
        <begin position="1"/>
        <end position="20"/>
    </location>
</feature>
<dbReference type="Pfam" id="PF00560">
    <property type="entry name" value="LRR_1"/>
    <property type="match status" value="2"/>
</dbReference>
<dbReference type="Proteomes" id="UP000825729">
    <property type="component" value="Unassembled WGS sequence"/>
</dbReference>
<evidence type="ECO:0000256" key="3">
    <source>
        <dbReference type="SAM" id="MobiDB-lite"/>
    </source>
</evidence>
<keyword evidence="1" id="KW-0433">Leucine-rich repeat</keyword>
<evidence type="ECO:0000256" key="1">
    <source>
        <dbReference type="ARBA" id="ARBA00022614"/>
    </source>
</evidence>
<feature type="domain" description="Leucine-rich repeat-containing N-terminal plant-type" evidence="5">
    <location>
        <begin position="31"/>
        <end position="70"/>
    </location>
</feature>
<keyword evidence="7" id="KW-1185">Reference proteome</keyword>
<reference evidence="6 7" key="1">
    <citation type="submission" date="2021-07" db="EMBL/GenBank/DDBJ databases">
        <title>The Aristolochia fimbriata genome: insights into angiosperm evolution, floral development and chemical biosynthesis.</title>
        <authorList>
            <person name="Jiao Y."/>
        </authorList>
    </citation>
    <scope>NUCLEOTIDE SEQUENCE [LARGE SCALE GENOMIC DNA]</scope>
    <source>
        <strain evidence="6">IBCAS-2021</strain>
        <tissue evidence="6">Leaf</tissue>
    </source>
</reference>
<dbReference type="PANTHER" id="PTHR48009:SF1">
    <property type="entry name" value="LEUCINE-RICH REPEAT (LRR) FAMILY PROTEIN"/>
    <property type="match status" value="1"/>
</dbReference>
<dbReference type="InterPro" id="IPR013210">
    <property type="entry name" value="LRR_N_plant-typ"/>
</dbReference>
<gene>
    <name evidence="6" type="ORF">H6P81_001262</name>
</gene>
<feature type="region of interest" description="Disordered" evidence="3">
    <location>
        <begin position="404"/>
        <end position="426"/>
    </location>
</feature>
<dbReference type="InterPro" id="IPR053213">
    <property type="entry name" value="RLP29"/>
</dbReference>
<dbReference type="Pfam" id="PF08263">
    <property type="entry name" value="LRRNT_2"/>
    <property type="match status" value="1"/>
</dbReference>
<accession>A0AAV7F7W5</accession>
<feature type="compositionally biased region" description="Polar residues" evidence="3">
    <location>
        <begin position="405"/>
        <end position="426"/>
    </location>
</feature>
<comment type="caution">
    <text evidence="6">The sequence shown here is derived from an EMBL/GenBank/DDBJ whole genome shotgun (WGS) entry which is preliminary data.</text>
</comment>
<keyword evidence="2" id="KW-0677">Repeat</keyword>
<organism evidence="6 7">
    <name type="scientific">Aristolochia fimbriata</name>
    <name type="common">White veined hardy Dutchman's pipe vine</name>
    <dbReference type="NCBI Taxonomy" id="158543"/>
    <lineage>
        <taxon>Eukaryota</taxon>
        <taxon>Viridiplantae</taxon>
        <taxon>Streptophyta</taxon>
        <taxon>Embryophyta</taxon>
        <taxon>Tracheophyta</taxon>
        <taxon>Spermatophyta</taxon>
        <taxon>Magnoliopsida</taxon>
        <taxon>Magnoliidae</taxon>
        <taxon>Piperales</taxon>
        <taxon>Aristolochiaceae</taxon>
        <taxon>Aristolochia</taxon>
    </lineage>
</organism>
<evidence type="ECO:0000313" key="7">
    <source>
        <dbReference type="Proteomes" id="UP000825729"/>
    </source>
</evidence>
<feature type="chain" id="PRO_5043775983" description="Leucine-rich repeat-containing N-terminal plant-type domain-containing protein" evidence="4">
    <location>
        <begin position="21"/>
        <end position="426"/>
    </location>
</feature>
<dbReference type="SUPFAM" id="SSF52058">
    <property type="entry name" value="L domain-like"/>
    <property type="match status" value="1"/>
</dbReference>
<dbReference type="EMBL" id="JAINDJ010000002">
    <property type="protein sequence ID" value="KAG9456754.1"/>
    <property type="molecule type" value="Genomic_DNA"/>
</dbReference>
<dbReference type="InterPro" id="IPR032675">
    <property type="entry name" value="LRR_dom_sf"/>
</dbReference>